<dbReference type="GeneID" id="106065471"/>
<accession>A0A9W2ZF63</accession>
<feature type="chain" id="PRO_5040767039" evidence="4">
    <location>
        <begin position="24"/>
        <end position="302"/>
    </location>
</feature>
<organism evidence="6 7">
    <name type="scientific">Biomphalaria glabrata</name>
    <name type="common">Bloodfluke planorb</name>
    <name type="synonym">Freshwater snail</name>
    <dbReference type="NCBI Taxonomy" id="6526"/>
    <lineage>
        <taxon>Eukaryota</taxon>
        <taxon>Metazoa</taxon>
        <taxon>Spiralia</taxon>
        <taxon>Lophotrochozoa</taxon>
        <taxon>Mollusca</taxon>
        <taxon>Gastropoda</taxon>
        <taxon>Heterobranchia</taxon>
        <taxon>Euthyneura</taxon>
        <taxon>Panpulmonata</taxon>
        <taxon>Hygrophila</taxon>
        <taxon>Lymnaeoidea</taxon>
        <taxon>Planorbidae</taxon>
        <taxon>Biomphalaria</taxon>
    </lineage>
</organism>
<evidence type="ECO:0000259" key="5">
    <source>
        <dbReference type="PROSITE" id="PS51465"/>
    </source>
</evidence>
<name>A0A9W2ZF63_BIOGL</name>
<feature type="domain" description="Kazal-like" evidence="5">
    <location>
        <begin position="241"/>
        <end position="296"/>
    </location>
</feature>
<dbReference type="SMART" id="SM00280">
    <property type="entry name" value="KAZAL"/>
    <property type="match status" value="5"/>
</dbReference>
<keyword evidence="4" id="KW-0732">Signal</keyword>
<dbReference type="GO" id="GO:0030154">
    <property type="term" value="P:cell differentiation"/>
    <property type="evidence" value="ECO:0007669"/>
    <property type="project" value="TreeGrafter"/>
</dbReference>
<dbReference type="InterPro" id="IPR036058">
    <property type="entry name" value="Kazal_dom_sf"/>
</dbReference>
<evidence type="ECO:0000256" key="3">
    <source>
        <dbReference type="ARBA" id="ARBA00023157"/>
    </source>
</evidence>
<dbReference type="PANTHER" id="PTHR10913">
    <property type="entry name" value="FOLLISTATIN-RELATED"/>
    <property type="match status" value="1"/>
</dbReference>
<evidence type="ECO:0000256" key="4">
    <source>
        <dbReference type="SAM" id="SignalP"/>
    </source>
</evidence>
<feature type="domain" description="Kazal-like" evidence="5">
    <location>
        <begin position="136"/>
        <end position="172"/>
    </location>
</feature>
<keyword evidence="1" id="KW-0646">Protease inhibitor</keyword>
<dbReference type="AlphaFoldDB" id="A0A9W2ZF63"/>
<dbReference type="PANTHER" id="PTHR10913:SF45">
    <property type="entry name" value="FOLLISTATIN, ISOFORM A-RELATED"/>
    <property type="match status" value="1"/>
</dbReference>
<dbReference type="Pfam" id="PF00050">
    <property type="entry name" value="Kazal_1"/>
    <property type="match status" value="2"/>
</dbReference>
<keyword evidence="2" id="KW-0722">Serine protease inhibitor</keyword>
<keyword evidence="3" id="KW-1015">Disulfide bond</keyword>
<dbReference type="GO" id="GO:0004867">
    <property type="term" value="F:serine-type endopeptidase inhibitor activity"/>
    <property type="evidence" value="ECO:0007669"/>
    <property type="project" value="UniProtKB-KW"/>
</dbReference>
<dbReference type="CDD" id="cd00104">
    <property type="entry name" value="KAZAL_FS"/>
    <property type="match status" value="4"/>
</dbReference>
<proteinExistence type="predicted"/>
<dbReference type="Proteomes" id="UP001165740">
    <property type="component" value="Chromosome 18"/>
</dbReference>
<dbReference type="OrthoDB" id="126772at2759"/>
<dbReference type="OMA" id="ECNTICP"/>
<sequence length="302" mass="33818">MKRPFLLLSVVWLLIIQESTTDAQDADDDSRCEVGCDLDTNDLVCGSNNKTYRNECELYAENRCYRRASPYLTVAYNEVCTRSRRCKDSCENSTKPVCGSNLKTYPSACHLYAENLCLQPKNPVYIAYTAECARGRCLFACLYVYDPVCGSNKKTYASSCELYSENCRLRPNGPFVTIIYPGECDKTPCDIKCSMEYKPICGDDSITYSNKCHLDAKNACNGPDITSVEVSYEDECYVNAQGYGNPCNRACTRENNPVCGSNGVTYSNPCLLRVFNDCDNLNGPPVTIQYYGECRRPRPGGY</sequence>
<dbReference type="RefSeq" id="XP_055873647.1">
    <property type="nucleotide sequence ID" value="XM_056017672.1"/>
</dbReference>
<feature type="domain" description="Kazal-like" evidence="5">
    <location>
        <begin position="26"/>
        <end position="80"/>
    </location>
</feature>
<dbReference type="InterPro" id="IPR050653">
    <property type="entry name" value="Prot_Inhib_GrowthFact_Antg"/>
</dbReference>
<evidence type="ECO:0000256" key="1">
    <source>
        <dbReference type="ARBA" id="ARBA00022690"/>
    </source>
</evidence>
<evidence type="ECO:0000256" key="2">
    <source>
        <dbReference type="ARBA" id="ARBA00022900"/>
    </source>
</evidence>
<dbReference type="PROSITE" id="PS51465">
    <property type="entry name" value="KAZAL_2"/>
    <property type="match status" value="5"/>
</dbReference>
<evidence type="ECO:0000313" key="7">
    <source>
        <dbReference type="RefSeq" id="XP_055873647.1"/>
    </source>
</evidence>
<feature type="domain" description="Kazal-like" evidence="5">
    <location>
        <begin position="178"/>
        <end position="238"/>
    </location>
</feature>
<dbReference type="SUPFAM" id="SSF100895">
    <property type="entry name" value="Kazal-type serine protease inhibitors"/>
    <property type="match status" value="5"/>
</dbReference>
<dbReference type="InterPro" id="IPR002350">
    <property type="entry name" value="Kazal_dom"/>
</dbReference>
<dbReference type="GO" id="GO:0005576">
    <property type="term" value="C:extracellular region"/>
    <property type="evidence" value="ECO:0007669"/>
    <property type="project" value="TreeGrafter"/>
</dbReference>
<gene>
    <name evidence="7" type="primary">LOC106065471</name>
</gene>
<feature type="domain" description="Kazal-like" evidence="5">
    <location>
        <begin position="81"/>
        <end position="134"/>
    </location>
</feature>
<protein>
    <submittedName>
        <fullName evidence="7">Four-domain proteases inhibitor-like</fullName>
    </submittedName>
</protein>
<keyword evidence="6" id="KW-1185">Reference proteome</keyword>
<dbReference type="Pfam" id="PF07648">
    <property type="entry name" value="Kazal_2"/>
    <property type="match status" value="3"/>
</dbReference>
<evidence type="ECO:0000313" key="6">
    <source>
        <dbReference type="Proteomes" id="UP001165740"/>
    </source>
</evidence>
<dbReference type="Gene3D" id="3.30.60.30">
    <property type="match status" value="5"/>
</dbReference>
<feature type="signal peptide" evidence="4">
    <location>
        <begin position="1"/>
        <end position="23"/>
    </location>
</feature>
<reference evidence="7" key="1">
    <citation type="submission" date="2025-08" db="UniProtKB">
        <authorList>
            <consortium name="RefSeq"/>
        </authorList>
    </citation>
    <scope>IDENTIFICATION</scope>
</reference>